<keyword evidence="5 9" id="KW-0238">DNA-binding</keyword>
<feature type="domain" description="Response regulatory" evidence="11">
    <location>
        <begin position="11"/>
        <end position="125"/>
    </location>
</feature>
<feature type="region of interest" description="Disordered" evidence="10">
    <location>
        <begin position="132"/>
        <end position="194"/>
    </location>
</feature>
<dbReference type="Gene3D" id="1.10.10.10">
    <property type="entry name" value="Winged helix-like DNA-binding domain superfamily/Winged helix DNA-binding domain"/>
    <property type="match status" value="1"/>
</dbReference>
<dbReference type="EMBL" id="AJYW02000097">
    <property type="protein sequence ID" value="OEE77007.1"/>
    <property type="molecule type" value="Genomic_DNA"/>
</dbReference>
<dbReference type="FunFam" id="1.10.10.10:FF:000018">
    <property type="entry name" value="DNA-binding response regulator ResD"/>
    <property type="match status" value="1"/>
</dbReference>
<comment type="caution">
    <text evidence="13">The sequence shown here is derived from an EMBL/GenBank/DDBJ whole genome shotgun (WGS) entry which is preliminary data.</text>
</comment>
<evidence type="ECO:0000256" key="9">
    <source>
        <dbReference type="PROSITE-ProRule" id="PRU01091"/>
    </source>
</evidence>
<dbReference type="GO" id="GO:0000156">
    <property type="term" value="F:phosphorelay response regulator activity"/>
    <property type="evidence" value="ECO:0007669"/>
    <property type="project" value="TreeGrafter"/>
</dbReference>
<dbReference type="GO" id="GO:0006355">
    <property type="term" value="P:regulation of DNA-templated transcription"/>
    <property type="evidence" value="ECO:0007669"/>
    <property type="project" value="InterPro"/>
</dbReference>
<dbReference type="Gene3D" id="6.10.250.690">
    <property type="match status" value="1"/>
</dbReference>
<dbReference type="SMART" id="SM00448">
    <property type="entry name" value="REC"/>
    <property type="match status" value="1"/>
</dbReference>
<gene>
    <name evidence="13" type="ORF">A130_15005</name>
</gene>
<evidence type="ECO:0000256" key="3">
    <source>
        <dbReference type="ARBA" id="ARBA00023012"/>
    </source>
</evidence>
<comment type="function">
    <text evidence="7">This protein is a positive regulator for the phosphate regulon. Transcription of this operon is positively regulated by PhoB and PhoR when phosphate is limited.</text>
</comment>
<reference evidence="13 14" key="1">
    <citation type="journal article" date="2012" name="Science">
        <title>Ecological populations of bacteria act as socially cohesive units of antibiotic production and resistance.</title>
        <authorList>
            <person name="Cordero O.X."/>
            <person name="Wildschutte H."/>
            <person name="Kirkup B."/>
            <person name="Proehl S."/>
            <person name="Ngo L."/>
            <person name="Hussain F."/>
            <person name="Le Roux F."/>
            <person name="Mincer T."/>
            <person name="Polz M.F."/>
        </authorList>
    </citation>
    <scope>NUCLEOTIDE SEQUENCE [LARGE SCALE GENOMIC DNA]</scope>
    <source>
        <strain evidence="13 14">FF-238</strain>
    </source>
</reference>
<dbReference type="InterPro" id="IPR016032">
    <property type="entry name" value="Sig_transdc_resp-reg_C-effctor"/>
</dbReference>
<dbReference type="Proteomes" id="UP000094165">
    <property type="component" value="Unassembled WGS sequence"/>
</dbReference>
<accession>A0A1E5D0W5</accession>
<dbReference type="PROSITE" id="PS50110">
    <property type="entry name" value="RESPONSE_REGULATORY"/>
    <property type="match status" value="1"/>
</dbReference>
<keyword evidence="3" id="KW-0902">Two-component regulatory system</keyword>
<dbReference type="SMART" id="SM00862">
    <property type="entry name" value="Trans_reg_C"/>
    <property type="match status" value="1"/>
</dbReference>
<evidence type="ECO:0000256" key="8">
    <source>
        <dbReference type="PROSITE-ProRule" id="PRU00169"/>
    </source>
</evidence>
<dbReference type="CDD" id="cd00383">
    <property type="entry name" value="trans_reg_C"/>
    <property type="match status" value="1"/>
</dbReference>
<keyword evidence="2 8" id="KW-0597">Phosphoprotein</keyword>
<evidence type="ECO:0000313" key="14">
    <source>
        <dbReference type="Proteomes" id="UP000094165"/>
    </source>
</evidence>
<dbReference type="PANTHER" id="PTHR48111:SF1">
    <property type="entry name" value="TWO-COMPONENT RESPONSE REGULATOR ORR33"/>
    <property type="match status" value="1"/>
</dbReference>
<evidence type="ECO:0000259" key="12">
    <source>
        <dbReference type="PROSITE" id="PS51755"/>
    </source>
</evidence>
<keyword evidence="4" id="KW-0805">Transcription regulation</keyword>
<evidence type="ECO:0000256" key="4">
    <source>
        <dbReference type="ARBA" id="ARBA00023015"/>
    </source>
</evidence>
<feature type="domain" description="OmpR/PhoB-type" evidence="12">
    <location>
        <begin position="200"/>
        <end position="299"/>
    </location>
</feature>
<dbReference type="PANTHER" id="PTHR48111">
    <property type="entry name" value="REGULATOR OF RPOS"/>
    <property type="match status" value="1"/>
</dbReference>
<dbReference type="InterPro" id="IPR039420">
    <property type="entry name" value="WalR-like"/>
</dbReference>
<evidence type="ECO:0000256" key="7">
    <source>
        <dbReference type="ARBA" id="ARBA00024735"/>
    </source>
</evidence>
<protein>
    <recommendedName>
        <fullName evidence="1">Phosphate regulon transcriptional regulatory protein PhoB</fullName>
    </recommendedName>
</protein>
<proteinExistence type="predicted"/>
<dbReference type="GO" id="GO:0005829">
    <property type="term" value="C:cytosol"/>
    <property type="evidence" value="ECO:0007669"/>
    <property type="project" value="TreeGrafter"/>
</dbReference>
<evidence type="ECO:0000256" key="2">
    <source>
        <dbReference type="ARBA" id="ARBA00022553"/>
    </source>
</evidence>
<keyword evidence="14" id="KW-1185">Reference proteome</keyword>
<dbReference type="SUPFAM" id="SSF52172">
    <property type="entry name" value="CheY-like"/>
    <property type="match status" value="1"/>
</dbReference>
<dbReference type="InterPro" id="IPR001867">
    <property type="entry name" value="OmpR/PhoB-type_DNA-bd"/>
</dbReference>
<evidence type="ECO:0000256" key="5">
    <source>
        <dbReference type="ARBA" id="ARBA00023125"/>
    </source>
</evidence>
<evidence type="ECO:0000259" key="11">
    <source>
        <dbReference type="PROSITE" id="PS50110"/>
    </source>
</evidence>
<evidence type="ECO:0000256" key="6">
    <source>
        <dbReference type="ARBA" id="ARBA00023163"/>
    </source>
</evidence>
<dbReference type="InterPro" id="IPR011006">
    <property type="entry name" value="CheY-like_superfamily"/>
</dbReference>
<dbReference type="InterPro" id="IPR036388">
    <property type="entry name" value="WH-like_DNA-bd_sf"/>
</dbReference>
<organism evidence="13 14">
    <name type="scientific">Vibrio genomosp. F6 str. FF-238</name>
    <dbReference type="NCBI Taxonomy" id="1191298"/>
    <lineage>
        <taxon>Bacteria</taxon>
        <taxon>Pseudomonadati</taxon>
        <taxon>Pseudomonadota</taxon>
        <taxon>Gammaproteobacteria</taxon>
        <taxon>Vibrionales</taxon>
        <taxon>Vibrionaceae</taxon>
        <taxon>Vibrio</taxon>
    </lineage>
</organism>
<sequence length="302" mass="34103">MLNSEMITPVNILIVEDDDDLAGLIHMHLGFQGHSVTRVNQLSKAKELMKSDSFSLMILDRGLPDGDGLLLSYELRQQGNHIPILMLTARDSEVDKVEGLESGADDYLTKPFSVLEFQARVRTILRRQELMSQRSQQKLEATSDRQLTNQMPIGDVPIDNTLEDQSSADTSLVDHSAIDPHPTNNASLSEKRDAANLPPSAQLQFGQLFICPEQHHVKLAERTVALTATEFSLLHFLAKRPGRVYSKDELLDHVWNTQYEGYQHTVCSTVNRLRSKLETHSNNQRFIHTVWGVGYKFQNGMD</sequence>
<dbReference type="CDD" id="cd17624">
    <property type="entry name" value="REC_OmpR_PmrA-like"/>
    <property type="match status" value="1"/>
</dbReference>
<dbReference type="Gene3D" id="3.40.50.2300">
    <property type="match status" value="1"/>
</dbReference>
<evidence type="ECO:0000256" key="1">
    <source>
        <dbReference type="ARBA" id="ARBA00013332"/>
    </source>
</evidence>
<name>A0A1E5D0W5_9VIBR</name>
<dbReference type="Pfam" id="PF00072">
    <property type="entry name" value="Response_reg"/>
    <property type="match status" value="1"/>
</dbReference>
<dbReference type="Pfam" id="PF00486">
    <property type="entry name" value="Trans_reg_C"/>
    <property type="match status" value="1"/>
</dbReference>
<dbReference type="PROSITE" id="PS51755">
    <property type="entry name" value="OMPR_PHOB"/>
    <property type="match status" value="1"/>
</dbReference>
<dbReference type="RefSeq" id="WP_017054627.1">
    <property type="nucleotide sequence ID" value="NZ_AJYW02000097.1"/>
</dbReference>
<feature type="DNA-binding region" description="OmpR/PhoB-type" evidence="9">
    <location>
        <begin position="200"/>
        <end position="299"/>
    </location>
</feature>
<evidence type="ECO:0000313" key="13">
    <source>
        <dbReference type="EMBL" id="OEE77007.1"/>
    </source>
</evidence>
<keyword evidence="6" id="KW-0804">Transcription</keyword>
<feature type="compositionally biased region" description="Polar residues" evidence="10">
    <location>
        <begin position="132"/>
        <end position="151"/>
    </location>
</feature>
<dbReference type="GO" id="GO:0000976">
    <property type="term" value="F:transcription cis-regulatory region binding"/>
    <property type="evidence" value="ECO:0007669"/>
    <property type="project" value="TreeGrafter"/>
</dbReference>
<dbReference type="InterPro" id="IPR001789">
    <property type="entry name" value="Sig_transdc_resp-reg_receiver"/>
</dbReference>
<dbReference type="GO" id="GO:0032993">
    <property type="term" value="C:protein-DNA complex"/>
    <property type="evidence" value="ECO:0007669"/>
    <property type="project" value="TreeGrafter"/>
</dbReference>
<dbReference type="SUPFAM" id="SSF46894">
    <property type="entry name" value="C-terminal effector domain of the bipartite response regulators"/>
    <property type="match status" value="1"/>
</dbReference>
<dbReference type="AlphaFoldDB" id="A0A1E5D0W5"/>
<feature type="modified residue" description="4-aspartylphosphate" evidence="8">
    <location>
        <position position="60"/>
    </location>
</feature>
<evidence type="ECO:0000256" key="10">
    <source>
        <dbReference type="SAM" id="MobiDB-lite"/>
    </source>
</evidence>